<dbReference type="InterPro" id="IPR024079">
    <property type="entry name" value="MetalloPept_cat_dom_sf"/>
</dbReference>
<proteinExistence type="predicted"/>
<dbReference type="RefSeq" id="WP_212187866.1">
    <property type="nucleotide sequence ID" value="NZ_JAGTAR010000001.1"/>
</dbReference>
<sequence>MKKLLYITPILALLVACQKEDGFNYKMYDVHPSEIDSVFLSAGTQKVMADGKAALSFHLEAYRTVYFGDSVSELRAVNLKSLPSSAIHIYDETGAEVNMTYYPEEAGITKTFYAQIGDAQSELEEVDVYTLDANYEQRYVNVVFHVLELNENDDEYDPLTYKKVEYEHLETALDDLNRVFNNEIGNSPNAASAQIEFRFAKYTNSGAPMNKPGLNEIIYTSEQAKDVETLIAELDGYYSGARYWNHNEYLNIFVLPFSGNLKNTTPQFQNVGAEEAWPGMGEIVDSDDIATEDKTFNNLAAAVERSVFQQAPESRITIANAVGRFYGLYTTSFSEVPDFEDYCSDTQKYITTGQTNQIVKTGLNGEKFNASNAMDDLSNASYRNHITAEQAARVRFAIESCPGRMNGLLD</sequence>
<evidence type="ECO:0000313" key="2">
    <source>
        <dbReference type="Proteomes" id="UP000679220"/>
    </source>
</evidence>
<reference evidence="1" key="2">
    <citation type="submission" date="2021-04" db="EMBL/GenBank/DDBJ databases">
        <authorList>
            <person name="Zhang T."/>
            <person name="Zhang Y."/>
            <person name="Lu D."/>
            <person name="Zuo D."/>
            <person name="Du Z."/>
        </authorList>
    </citation>
    <scope>NUCLEOTIDE SEQUENCE</scope>
    <source>
        <strain evidence="1">JR1</strain>
    </source>
</reference>
<dbReference type="AlphaFoldDB" id="A0A941EZB4"/>
<dbReference type="GO" id="GO:0008237">
    <property type="term" value="F:metallopeptidase activity"/>
    <property type="evidence" value="ECO:0007669"/>
    <property type="project" value="InterPro"/>
</dbReference>
<organism evidence="1 2">
    <name type="scientific">Carboxylicivirga sediminis</name>
    <dbReference type="NCBI Taxonomy" id="2006564"/>
    <lineage>
        <taxon>Bacteria</taxon>
        <taxon>Pseudomonadati</taxon>
        <taxon>Bacteroidota</taxon>
        <taxon>Bacteroidia</taxon>
        <taxon>Marinilabiliales</taxon>
        <taxon>Marinilabiliaceae</taxon>
        <taxon>Carboxylicivirga</taxon>
    </lineage>
</organism>
<dbReference type="Gene3D" id="3.40.390.10">
    <property type="entry name" value="Collagenase (Catalytic Domain)"/>
    <property type="match status" value="1"/>
</dbReference>
<name>A0A941EZB4_9BACT</name>
<accession>A0A941EZB4</accession>
<dbReference type="EMBL" id="JAGTAR010000001">
    <property type="protein sequence ID" value="MBR8533957.1"/>
    <property type="molecule type" value="Genomic_DNA"/>
</dbReference>
<comment type="caution">
    <text evidence="1">The sequence shown here is derived from an EMBL/GenBank/DDBJ whole genome shotgun (WGS) entry which is preliminary data.</text>
</comment>
<evidence type="ECO:0000313" key="1">
    <source>
        <dbReference type="EMBL" id="MBR8533957.1"/>
    </source>
</evidence>
<gene>
    <name evidence="1" type="ORF">KDU71_00160</name>
</gene>
<reference evidence="1" key="1">
    <citation type="journal article" date="2018" name="Int. J. Syst. Evol. Microbiol.">
        <title>Carboxylicivirga sediminis sp. nov., isolated from coastal sediment.</title>
        <authorList>
            <person name="Wang F.Q."/>
            <person name="Ren L.H."/>
            <person name="Zou R.J."/>
            <person name="Sun Y.Z."/>
            <person name="Liu X.J."/>
            <person name="Jiang F."/>
            <person name="Liu L.J."/>
        </authorList>
    </citation>
    <scope>NUCLEOTIDE SEQUENCE</scope>
    <source>
        <strain evidence="1">JR1</strain>
    </source>
</reference>
<dbReference type="Proteomes" id="UP000679220">
    <property type="component" value="Unassembled WGS sequence"/>
</dbReference>
<keyword evidence="2" id="KW-1185">Reference proteome</keyword>
<protein>
    <submittedName>
        <fullName evidence="1">Uncharacterized protein</fullName>
    </submittedName>
</protein>
<dbReference type="PROSITE" id="PS51257">
    <property type="entry name" value="PROKAR_LIPOPROTEIN"/>
    <property type="match status" value="1"/>
</dbReference>